<dbReference type="KEGG" id="mpu:MYPU_7480"/>
<feature type="transmembrane region" description="Helical" evidence="6">
    <location>
        <begin position="257"/>
        <end position="277"/>
    </location>
</feature>
<keyword evidence="4 6" id="KW-1133">Transmembrane helix</keyword>
<evidence type="ECO:0000313" key="7">
    <source>
        <dbReference type="EMBL" id="CAC13921.1"/>
    </source>
</evidence>
<keyword evidence="8" id="KW-1185">Reference proteome</keyword>
<dbReference type="AlphaFoldDB" id="Q98PH4"/>
<dbReference type="PIR" id="D90605">
    <property type="entry name" value="D90605"/>
</dbReference>
<proteinExistence type="predicted"/>
<dbReference type="NCBIfam" id="NF043062">
    <property type="entry name" value="MMSYN1_0881"/>
    <property type="match status" value="1"/>
</dbReference>
<feature type="transmembrane region" description="Helical" evidence="6">
    <location>
        <begin position="160"/>
        <end position="181"/>
    </location>
</feature>
<dbReference type="SUPFAM" id="SSF103473">
    <property type="entry name" value="MFS general substrate transporter"/>
    <property type="match status" value="1"/>
</dbReference>
<dbReference type="InterPro" id="IPR011699">
    <property type="entry name" value="MFS_Mycoplasma"/>
</dbReference>
<protein>
    <submittedName>
        <fullName evidence="7">HEXOSEPHOSPHATE TRANSPORT PROTEIN</fullName>
    </submittedName>
</protein>
<keyword evidence="5 6" id="KW-0472">Membrane</keyword>
<dbReference type="EMBL" id="AL445565">
    <property type="protein sequence ID" value="CAC13921.1"/>
    <property type="molecule type" value="Genomic_DNA"/>
</dbReference>
<feature type="transmembrane region" description="Helical" evidence="6">
    <location>
        <begin position="132"/>
        <end position="154"/>
    </location>
</feature>
<dbReference type="HOGENOM" id="CLU_033053_0_0_14"/>
<dbReference type="STRING" id="272635.gene:17577359"/>
<evidence type="ECO:0000256" key="1">
    <source>
        <dbReference type="ARBA" id="ARBA00004651"/>
    </source>
</evidence>
<keyword evidence="3 6" id="KW-0812">Transmembrane</keyword>
<reference evidence="7 8" key="1">
    <citation type="journal article" date="2001" name="Nucleic Acids Res.">
        <title>The complete genome sequence of the murine respiratory pathogen Mycoplasma pulmonis.</title>
        <authorList>
            <person name="Chambaud I."/>
            <person name="Heilig R."/>
            <person name="Ferris S."/>
            <person name="Barbe V."/>
            <person name="Samson D."/>
            <person name="Galisson F."/>
            <person name="Moszer I."/>
            <person name="Dybvig K."/>
            <person name="Wroblewski H."/>
            <person name="Viari A."/>
            <person name="Rocha E.P.C."/>
            <person name="Blanchard A."/>
        </authorList>
    </citation>
    <scope>NUCLEOTIDE SEQUENCE [LARGE SCALE GENOMIC DNA]</scope>
    <source>
        <strain evidence="7 8">UAB CTIP</strain>
    </source>
</reference>
<evidence type="ECO:0000256" key="6">
    <source>
        <dbReference type="SAM" id="Phobius"/>
    </source>
</evidence>
<evidence type="ECO:0000256" key="5">
    <source>
        <dbReference type="ARBA" id="ARBA00023136"/>
    </source>
</evidence>
<feature type="transmembrane region" description="Helical" evidence="6">
    <location>
        <begin position="330"/>
        <end position="353"/>
    </location>
</feature>
<dbReference type="Proteomes" id="UP000000528">
    <property type="component" value="Chromosome"/>
</dbReference>
<dbReference type="eggNOG" id="COG2814">
    <property type="taxonomic scope" value="Bacteria"/>
</dbReference>
<keyword evidence="2" id="KW-1003">Cell membrane</keyword>
<dbReference type="CDD" id="cd06174">
    <property type="entry name" value="MFS"/>
    <property type="match status" value="1"/>
</dbReference>
<dbReference type="Pfam" id="PF07672">
    <property type="entry name" value="MFS_Mycoplasma"/>
    <property type="match status" value="1"/>
</dbReference>
<gene>
    <name evidence="7" type="ordered locus">MYPU_7480</name>
</gene>
<feature type="transmembrane region" description="Helical" evidence="6">
    <location>
        <begin position="365"/>
        <end position="384"/>
    </location>
</feature>
<sequence>MFALKTQNIKGEKMVTWKGWLMWALLVSAYTLFVINWGIAANLNRAVASNGEVIGTLPHFFPETKGAISKTVNQAVNWGITIGRGIGSLLIGWLIVKLTHKYATLISLVLALFAIPAPWMPDYWSFITFRTFFAIGGTTLIILLQPVVSAYFSAKTKGKISIFTTWGYPLGTIITLAPFLVSKDTTEALVRNWQIIYTVIGLLFLIPLITYAVLGQRFDTFQDFKEKQEKIKQDFEAKGVKLETPSALSLLKQKETYIWILFYGGWLVAVVMPFIMARSNLPGLAQVQEANADAIRRIITIWLIFFHVAIILGPYTVGLWNKWNVKRKPFIVAVTLSGVVLWALAIVVFVYMVAPLTAQGYNMGAAGWLFFILGFLKGLLLWGIQGVFLNNPHEQEGSNPKKVGLQFSFIWGFGYFFFTFATIILSQLADIKGQGAIIWAVFVTLFMLLAPISWLFIKETKPNAPILPKFDKKDK</sequence>
<comment type="subcellular location">
    <subcellularLocation>
        <location evidence="1">Cell membrane</location>
        <topology evidence="1">Multi-pass membrane protein</topology>
    </subcellularLocation>
</comment>
<feature type="transmembrane region" description="Helical" evidence="6">
    <location>
        <begin position="75"/>
        <end position="96"/>
    </location>
</feature>
<dbReference type="Gene3D" id="1.20.1250.20">
    <property type="entry name" value="MFS general substrate transporter like domains"/>
    <property type="match status" value="1"/>
</dbReference>
<feature type="transmembrane region" description="Helical" evidence="6">
    <location>
        <begin position="102"/>
        <end position="120"/>
    </location>
</feature>
<dbReference type="GO" id="GO:0005886">
    <property type="term" value="C:plasma membrane"/>
    <property type="evidence" value="ECO:0007669"/>
    <property type="project" value="UniProtKB-SubCell"/>
</dbReference>
<evidence type="ECO:0000256" key="4">
    <source>
        <dbReference type="ARBA" id="ARBA00022989"/>
    </source>
</evidence>
<evidence type="ECO:0000313" key="8">
    <source>
        <dbReference type="Proteomes" id="UP000000528"/>
    </source>
</evidence>
<feature type="transmembrane region" description="Helical" evidence="6">
    <location>
        <begin position="437"/>
        <end position="457"/>
    </location>
</feature>
<evidence type="ECO:0000256" key="2">
    <source>
        <dbReference type="ARBA" id="ARBA00022475"/>
    </source>
</evidence>
<feature type="transmembrane region" description="Helical" evidence="6">
    <location>
        <begin position="404"/>
        <end position="425"/>
    </location>
</feature>
<dbReference type="InterPro" id="IPR036259">
    <property type="entry name" value="MFS_trans_sf"/>
</dbReference>
<accession>Q98PH4</accession>
<organism evidence="8">
    <name type="scientific">Mycoplasmopsis pulmonis (strain UAB CTIP)</name>
    <name type="common">Mycoplasma pulmonis</name>
    <dbReference type="NCBI Taxonomy" id="272635"/>
    <lineage>
        <taxon>Bacteria</taxon>
        <taxon>Bacillati</taxon>
        <taxon>Mycoplasmatota</taxon>
        <taxon>Mycoplasmoidales</taxon>
        <taxon>Metamycoplasmataceae</taxon>
        <taxon>Mycoplasmopsis</taxon>
    </lineage>
</organism>
<feature type="transmembrane region" description="Helical" evidence="6">
    <location>
        <begin position="298"/>
        <end position="318"/>
    </location>
</feature>
<evidence type="ECO:0000256" key="3">
    <source>
        <dbReference type="ARBA" id="ARBA00022692"/>
    </source>
</evidence>
<dbReference type="InterPro" id="IPR054938">
    <property type="entry name" value="Hexose_phos_transporter"/>
</dbReference>
<name>Q98PH4_MYCPU</name>
<feature type="transmembrane region" description="Helical" evidence="6">
    <location>
        <begin position="20"/>
        <end position="39"/>
    </location>
</feature>
<feature type="transmembrane region" description="Helical" evidence="6">
    <location>
        <begin position="193"/>
        <end position="214"/>
    </location>
</feature>